<dbReference type="InterPro" id="IPR000868">
    <property type="entry name" value="Isochorismatase-like_dom"/>
</dbReference>
<dbReference type="Pfam" id="PF00857">
    <property type="entry name" value="Isochorismatase"/>
    <property type="match status" value="1"/>
</dbReference>
<dbReference type="STRING" id="1385517.N800_08480"/>
<evidence type="ECO:0000259" key="2">
    <source>
        <dbReference type="Pfam" id="PF00857"/>
    </source>
</evidence>
<proteinExistence type="predicted"/>
<evidence type="ECO:0000256" key="1">
    <source>
        <dbReference type="ARBA" id="ARBA00022801"/>
    </source>
</evidence>
<dbReference type="GO" id="GO:0016787">
    <property type="term" value="F:hydrolase activity"/>
    <property type="evidence" value="ECO:0007669"/>
    <property type="project" value="UniProtKB-KW"/>
</dbReference>
<gene>
    <name evidence="3" type="ORF">N800_08480</name>
</gene>
<comment type="caution">
    <text evidence="3">The sequence shown here is derived from an EMBL/GenBank/DDBJ whole genome shotgun (WGS) entry which is preliminary data.</text>
</comment>
<reference evidence="3 4" key="1">
    <citation type="submission" date="2013-08" db="EMBL/GenBank/DDBJ databases">
        <title>Genome sequencing of Lysobacter.</title>
        <authorList>
            <person name="Zhang S."/>
            <person name="Wang G."/>
        </authorList>
    </citation>
    <scope>NUCLEOTIDE SEQUENCE [LARGE SCALE GENOMIC DNA]</scope>
    <source>
        <strain evidence="3 4">GH1-9</strain>
    </source>
</reference>
<evidence type="ECO:0000313" key="3">
    <source>
        <dbReference type="EMBL" id="KGM56237.1"/>
    </source>
</evidence>
<dbReference type="InterPro" id="IPR036380">
    <property type="entry name" value="Isochorismatase-like_sf"/>
</dbReference>
<dbReference type="PANTHER" id="PTHR43540">
    <property type="entry name" value="PEROXYUREIDOACRYLATE/UREIDOACRYLATE AMIDOHYDROLASE-RELATED"/>
    <property type="match status" value="1"/>
</dbReference>
<dbReference type="Gene3D" id="3.40.50.850">
    <property type="entry name" value="Isochorismatase-like"/>
    <property type="match status" value="1"/>
</dbReference>
<dbReference type="InterPro" id="IPR050272">
    <property type="entry name" value="Isochorismatase-like_hydrls"/>
</dbReference>
<dbReference type="AlphaFoldDB" id="A0A0A0F4C1"/>
<feature type="domain" description="Isochorismatase-like" evidence="2">
    <location>
        <begin position="12"/>
        <end position="184"/>
    </location>
</feature>
<dbReference type="EMBL" id="AVPU01000001">
    <property type="protein sequence ID" value="KGM56237.1"/>
    <property type="molecule type" value="Genomic_DNA"/>
</dbReference>
<keyword evidence="4" id="KW-1185">Reference proteome</keyword>
<name>A0A0A0F4C1_9GAMM</name>
<sequence>MAVTHAYPIEETALLVIDPYNDFMSEGGKLYDATKETAMASGFYVNLPRVIAAIRKASIRVFIVPHRRWRPGDYDGWLHLNHSQEGVRRAQLFAEGTWGGEFHPAFGPRPGDIVIHEHWAQSGFANTDLDAQLKLHGIRKIILVGMVSNTCVESTARFGMELGYHVTLVKDATAAFDPDGMHSAHEVNGPTFAHAIVGTDQLLASLSS</sequence>
<keyword evidence="1" id="KW-0378">Hydrolase</keyword>
<organism evidence="3 4">
    <name type="scientific">Lysobacter daejeonensis GH1-9</name>
    <dbReference type="NCBI Taxonomy" id="1385517"/>
    <lineage>
        <taxon>Bacteria</taxon>
        <taxon>Pseudomonadati</taxon>
        <taxon>Pseudomonadota</taxon>
        <taxon>Gammaproteobacteria</taxon>
        <taxon>Lysobacterales</taxon>
        <taxon>Lysobacteraceae</taxon>
        <taxon>Aerolutibacter</taxon>
    </lineage>
</organism>
<accession>A0A0A0F4C1</accession>
<protein>
    <submittedName>
        <fullName evidence="3">Isochorismatase</fullName>
    </submittedName>
</protein>
<dbReference type="CDD" id="cd00431">
    <property type="entry name" value="cysteine_hydrolases"/>
    <property type="match status" value="1"/>
</dbReference>
<evidence type="ECO:0000313" key="4">
    <source>
        <dbReference type="Proteomes" id="UP000029998"/>
    </source>
</evidence>
<dbReference type="eggNOG" id="COG1335">
    <property type="taxonomic scope" value="Bacteria"/>
</dbReference>
<dbReference type="Proteomes" id="UP000029998">
    <property type="component" value="Unassembled WGS sequence"/>
</dbReference>
<dbReference type="PANTHER" id="PTHR43540:SF16">
    <property type="entry name" value="ISOCHORISMATASE-LIKE DOMAIN-CONTAINING PROTEIN"/>
    <property type="match status" value="1"/>
</dbReference>
<dbReference type="SUPFAM" id="SSF52499">
    <property type="entry name" value="Isochorismatase-like hydrolases"/>
    <property type="match status" value="1"/>
</dbReference>